<reference evidence="1" key="1">
    <citation type="submission" date="2021-06" db="EMBL/GenBank/DDBJ databases">
        <authorList>
            <person name="Kallberg Y."/>
            <person name="Tangrot J."/>
            <person name="Rosling A."/>
        </authorList>
    </citation>
    <scope>NUCLEOTIDE SEQUENCE</scope>
    <source>
        <strain evidence="1">28 12/20/2015</strain>
    </source>
</reference>
<dbReference type="Proteomes" id="UP000789366">
    <property type="component" value="Unassembled WGS sequence"/>
</dbReference>
<organism evidence="1 2">
    <name type="scientific">Cetraspora pellucida</name>
    <dbReference type="NCBI Taxonomy" id="1433469"/>
    <lineage>
        <taxon>Eukaryota</taxon>
        <taxon>Fungi</taxon>
        <taxon>Fungi incertae sedis</taxon>
        <taxon>Mucoromycota</taxon>
        <taxon>Glomeromycotina</taxon>
        <taxon>Glomeromycetes</taxon>
        <taxon>Diversisporales</taxon>
        <taxon>Gigasporaceae</taxon>
        <taxon>Cetraspora</taxon>
    </lineage>
</organism>
<protein>
    <submittedName>
        <fullName evidence="1">11137_t:CDS:1</fullName>
    </submittedName>
</protein>
<comment type="caution">
    <text evidence="1">The sequence shown here is derived from an EMBL/GenBank/DDBJ whole genome shotgun (WGS) entry which is preliminary data.</text>
</comment>
<proteinExistence type="predicted"/>
<evidence type="ECO:0000313" key="2">
    <source>
        <dbReference type="Proteomes" id="UP000789366"/>
    </source>
</evidence>
<accession>A0ACA9MCV2</accession>
<evidence type="ECO:0000313" key="1">
    <source>
        <dbReference type="EMBL" id="CAG8582991.1"/>
    </source>
</evidence>
<sequence>CVEANTMYPIDNDMRLLTLNIQLVILAQTITWYRSSDLQEPVLNYVLGKRSYSENVITGDNAPGQMHPRNRYRNSPPDFAVLAFKYSSFYPFVHYTKEGKPYIDFKNPEAVRELTYCLLRNDFNLTLSIPLDTLCPPIPNRYLRDLANSANLKDLISTETKQDRSVYAIDIGTGASCIYPLLGCTLNKNWMFLATEYAETNVLRNNLDHRITVIHNKTDKKIMLSDEVLSNNSIKFAFCMCNPPFYESQEQYEKGVEIKHSPPLSVCTGASHEKITVGGEFQFIKDILEESLILRNKIRWYTSKIGRLETVNKIVRELKKNRIDNYVVTEFCQGQTRRWGIGWSFGTQRPSMSISHPSSKKLRKAAPPKSEFFVILSTNTDNLKEFLKKLFDQLEIGGQWNEDSYTFIGSANINTWSRAARRQKLMKTDCQIESSTIASTSTDEFLFEFTCNIEPWNVSINSTKVTFSWTNGKDRSVFEQFYGHVKKKLEQEFSTDE</sequence>
<name>A0ACA9MCV2_9GLOM</name>
<dbReference type="EMBL" id="CAJVPW010007620">
    <property type="protein sequence ID" value="CAG8582991.1"/>
    <property type="molecule type" value="Genomic_DNA"/>
</dbReference>
<keyword evidence="2" id="KW-1185">Reference proteome</keyword>
<feature type="non-terminal residue" evidence="1">
    <location>
        <position position="1"/>
    </location>
</feature>
<gene>
    <name evidence="1" type="ORF">SPELUC_LOCUS6438</name>
</gene>